<protein>
    <submittedName>
        <fullName evidence="2">Uncharacterized protein</fullName>
    </submittedName>
</protein>
<evidence type="ECO:0000313" key="3">
    <source>
        <dbReference type="Proteomes" id="UP001293254"/>
    </source>
</evidence>
<dbReference type="EMBL" id="JACGWO010000008">
    <property type="protein sequence ID" value="KAK4421188.1"/>
    <property type="molecule type" value="Genomic_DNA"/>
</dbReference>
<dbReference type="Proteomes" id="UP001293254">
    <property type="component" value="Unassembled WGS sequence"/>
</dbReference>
<reference evidence="2" key="2">
    <citation type="journal article" date="2024" name="Plant">
        <title>Genomic evolution and insights into agronomic trait innovations of Sesamum species.</title>
        <authorList>
            <person name="Miao H."/>
            <person name="Wang L."/>
            <person name="Qu L."/>
            <person name="Liu H."/>
            <person name="Sun Y."/>
            <person name="Le M."/>
            <person name="Wang Q."/>
            <person name="Wei S."/>
            <person name="Zheng Y."/>
            <person name="Lin W."/>
            <person name="Duan Y."/>
            <person name="Cao H."/>
            <person name="Xiong S."/>
            <person name="Wang X."/>
            <person name="Wei L."/>
            <person name="Li C."/>
            <person name="Ma Q."/>
            <person name="Ju M."/>
            <person name="Zhao R."/>
            <person name="Li G."/>
            <person name="Mu C."/>
            <person name="Tian Q."/>
            <person name="Mei H."/>
            <person name="Zhang T."/>
            <person name="Gao T."/>
            <person name="Zhang H."/>
        </authorList>
    </citation>
    <scope>NUCLEOTIDE SEQUENCE</scope>
    <source>
        <strain evidence="2">3651</strain>
    </source>
</reference>
<dbReference type="AlphaFoldDB" id="A0AAE2CGD5"/>
<feature type="coiled-coil region" evidence="1">
    <location>
        <begin position="58"/>
        <end position="117"/>
    </location>
</feature>
<reference evidence="2" key="1">
    <citation type="submission" date="2020-06" db="EMBL/GenBank/DDBJ databases">
        <authorList>
            <person name="Li T."/>
            <person name="Hu X."/>
            <person name="Zhang T."/>
            <person name="Song X."/>
            <person name="Zhang H."/>
            <person name="Dai N."/>
            <person name="Sheng W."/>
            <person name="Hou X."/>
            <person name="Wei L."/>
        </authorList>
    </citation>
    <scope>NUCLEOTIDE SEQUENCE</scope>
    <source>
        <strain evidence="2">3651</strain>
        <tissue evidence="2">Leaf</tissue>
    </source>
</reference>
<gene>
    <name evidence="2" type="ORF">Salat_2069300</name>
</gene>
<sequence length="215" mass="24379">MSGEKLIPDWAISSQSFVLRSLMGQDFWELYKACCLDHQVATFGHNLSLKCSIFCHDKAIADLKIHNLQKELADLQDKEKVIQQDKATLKAKIVEIEVHFQRAVEEEEKKHDEAQERGKTEGFFVGLHDGQTEGLNEGRDAYLQSDEQKIEVSEHRFDKCVAQVTKLGGFAEGFDCNQLDLSLDANLHPYPEEEDAAVAELDEFAALVAYVENRH</sequence>
<name>A0AAE2CGD5_9LAMI</name>
<evidence type="ECO:0000313" key="2">
    <source>
        <dbReference type="EMBL" id="KAK4421188.1"/>
    </source>
</evidence>
<proteinExistence type="predicted"/>
<accession>A0AAE2CGD5</accession>
<evidence type="ECO:0000256" key="1">
    <source>
        <dbReference type="SAM" id="Coils"/>
    </source>
</evidence>
<keyword evidence="3" id="KW-1185">Reference proteome</keyword>
<comment type="caution">
    <text evidence="2">The sequence shown here is derived from an EMBL/GenBank/DDBJ whole genome shotgun (WGS) entry which is preliminary data.</text>
</comment>
<keyword evidence="1" id="KW-0175">Coiled coil</keyword>
<organism evidence="2 3">
    <name type="scientific">Sesamum alatum</name>
    <dbReference type="NCBI Taxonomy" id="300844"/>
    <lineage>
        <taxon>Eukaryota</taxon>
        <taxon>Viridiplantae</taxon>
        <taxon>Streptophyta</taxon>
        <taxon>Embryophyta</taxon>
        <taxon>Tracheophyta</taxon>
        <taxon>Spermatophyta</taxon>
        <taxon>Magnoliopsida</taxon>
        <taxon>eudicotyledons</taxon>
        <taxon>Gunneridae</taxon>
        <taxon>Pentapetalae</taxon>
        <taxon>asterids</taxon>
        <taxon>lamiids</taxon>
        <taxon>Lamiales</taxon>
        <taxon>Pedaliaceae</taxon>
        <taxon>Sesamum</taxon>
    </lineage>
</organism>